<evidence type="ECO:0000313" key="1">
    <source>
        <dbReference type="EMBL" id="TCD62452.1"/>
    </source>
</evidence>
<comment type="caution">
    <text evidence="1">The sequence shown here is derived from an EMBL/GenBank/DDBJ whole genome shotgun (WGS) entry which is preliminary data.</text>
</comment>
<evidence type="ECO:0000313" key="2">
    <source>
        <dbReference type="Proteomes" id="UP000292702"/>
    </source>
</evidence>
<dbReference type="EMBL" id="RWJN01000370">
    <property type="protein sequence ID" value="TCD62452.1"/>
    <property type="molecule type" value="Genomic_DNA"/>
</dbReference>
<proteinExistence type="predicted"/>
<gene>
    <name evidence="1" type="ORF">EIP91_006879</name>
</gene>
<dbReference type="Proteomes" id="UP000292702">
    <property type="component" value="Unassembled WGS sequence"/>
</dbReference>
<organism evidence="1 2">
    <name type="scientific">Steccherinum ochraceum</name>
    <dbReference type="NCBI Taxonomy" id="92696"/>
    <lineage>
        <taxon>Eukaryota</taxon>
        <taxon>Fungi</taxon>
        <taxon>Dikarya</taxon>
        <taxon>Basidiomycota</taxon>
        <taxon>Agaricomycotina</taxon>
        <taxon>Agaricomycetes</taxon>
        <taxon>Polyporales</taxon>
        <taxon>Steccherinaceae</taxon>
        <taxon>Steccherinum</taxon>
    </lineage>
</organism>
<name>A0A4R0R568_9APHY</name>
<sequence length="491" mass="54403">MPSALYISASWFLDINARWFASLPNLRPSVSPSGPLTSSLLGMVQRNVKAKKPASSLSLVCRSSATVQNKADDHPQVPHLPSEVWSMVFEAVLGSPGDYKQTSQDILTLVTCCLTCRSWRRQAERPLKKFRPRSDVTISNATELIVIPLSHCHVIERLAIRPHSLFDQGWVTASLRTLTPRLTKLRRLEVGDLDLDAQHVDFFQAWSLLRDLDTKFILIDRIRFTKPSHLERLATHLSGKHVDIVNPNPSPGIGVFYMPTDPSPITPSHDTSGMVNLHVPWCALASKLDGCCLRVSVLRLFHADSTLIPHLVELRCVAIASVSYYRGTELIRVLTFTSPRQAPNSGGTSRNIFSAPSLSPTLNYRTRANAFPEIVRLSVGVSSNLTKGPSSVSATLSRPVLPLYSFCFNKARAVELWTAFDDALVTSRICGSVGSVEFDVEDTPAVLPTYFDTWTEKMDNVVDMTKDLSLLLPRLVRSEASASRPLLLPPR</sequence>
<dbReference type="AlphaFoldDB" id="A0A4R0R568"/>
<reference evidence="1 2" key="1">
    <citation type="submission" date="2018-11" db="EMBL/GenBank/DDBJ databases">
        <title>Genome assembly of Steccherinum ochraceum LE-BIN_3174, the white-rot fungus of the Steccherinaceae family (The Residual Polyporoid clade, Polyporales, Basidiomycota).</title>
        <authorList>
            <person name="Fedorova T.V."/>
            <person name="Glazunova O.A."/>
            <person name="Landesman E.O."/>
            <person name="Moiseenko K.V."/>
            <person name="Psurtseva N.V."/>
            <person name="Savinova O.S."/>
            <person name="Shakhova N.V."/>
            <person name="Tyazhelova T.V."/>
            <person name="Vasina D.V."/>
        </authorList>
    </citation>
    <scope>NUCLEOTIDE SEQUENCE [LARGE SCALE GENOMIC DNA]</scope>
    <source>
        <strain evidence="1 2">LE-BIN_3174</strain>
    </source>
</reference>
<protein>
    <submittedName>
        <fullName evidence="1">Uncharacterized protein</fullName>
    </submittedName>
</protein>
<accession>A0A4R0R568</accession>
<keyword evidence="2" id="KW-1185">Reference proteome</keyword>